<evidence type="ECO:0000256" key="2">
    <source>
        <dbReference type="ARBA" id="ARBA00006285"/>
    </source>
</evidence>
<dbReference type="PROSITE" id="PS50022">
    <property type="entry name" value="FA58C_3"/>
    <property type="match status" value="1"/>
</dbReference>
<dbReference type="Pfam" id="PF00728">
    <property type="entry name" value="Glyco_hydro_20"/>
    <property type="match status" value="1"/>
</dbReference>
<dbReference type="AlphaFoldDB" id="A0A9D9HM84"/>
<keyword evidence="4" id="KW-0378">Hydrolase</keyword>
<dbReference type="CDD" id="cd01831">
    <property type="entry name" value="Endoglucanase_E_like"/>
    <property type="match status" value="1"/>
</dbReference>
<dbReference type="InterPro" id="IPR015882">
    <property type="entry name" value="HEX_bac_N"/>
</dbReference>
<evidence type="ECO:0000256" key="5">
    <source>
        <dbReference type="ARBA" id="ARBA00023295"/>
    </source>
</evidence>
<dbReference type="SUPFAM" id="SSF55545">
    <property type="entry name" value="beta-N-acetylhexosaminidase-like domain"/>
    <property type="match status" value="1"/>
</dbReference>
<evidence type="ECO:0000313" key="9">
    <source>
        <dbReference type="Proteomes" id="UP000823617"/>
    </source>
</evidence>
<name>A0A9D9HM84_9BACT</name>
<dbReference type="CDD" id="cd06563">
    <property type="entry name" value="GH20_chitobiase-like"/>
    <property type="match status" value="1"/>
</dbReference>
<dbReference type="Gene3D" id="3.40.50.1110">
    <property type="entry name" value="SGNH hydrolase"/>
    <property type="match status" value="1"/>
</dbReference>
<evidence type="ECO:0000256" key="6">
    <source>
        <dbReference type="PIRSR" id="PIRSR625705-1"/>
    </source>
</evidence>
<dbReference type="InterPro" id="IPR013830">
    <property type="entry name" value="SGNH_hydro"/>
</dbReference>
<dbReference type="GO" id="GO:0004563">
    <property type="term" value="F:beta-N-acetylhexosaminidase activity"/>
    <property type="evidence" value="ECO:0007669"/>
    <property type="project" value="UniProtKB-EC"/>
</dbReference>
<dbReference type="GO" id="GO:0005975">
    <property type="term" value="P:carbohydrate metabolic process"/>
    <property type="evidence" value="ECO:0007669"/>
    <property type="project" value="InterPro"/>
</dbReference>
<feature type="active site" description="Proton donor" evidence="6">
    <location>
        <position position="362"/>
    </location>
</feature>
<dbReference type="GO" id="GO:0052689">
    <property type="term" value="F:carboxylic ester hydrolase activity"/>
    <property type="evidence" value="ECO:0007669"/>
    <property type="project" value="InterPro"/>
</dbReference>
<dbReference type="Gene3D" id="3.30.379.10">
    <property type="entry name" value="Chitobiase/beta-hexosaminidase domain 2-like"/>
    <property type="match status" value="1"/>
</dbReference>
<dbReference type="Pfam" id="PF00754">
    <property type="entry name" value="F5_F8_type_C"/>
    <property type="match status" value="1"/>
</dbReference>
<keyword evidence="5" id="KW-0326">Glycosidase</keyword>
<gene>
    <name evidence="8" type="ORF">IAC08_08495</name>
</gene>
<dbReference type="Pfam" id="PF13472">
    <property type="entry name" value="Lipase_GDSL_2"/>
    <property type="match status" value="1"/>
</dbReference>
<dbReference type="InterPro" id="IPR029018">
    <property type="entry name" value="Hex-like_dom2"/>
</dbReference>
<dbReference type="Pfam" id="PF02838">
    <property type="entry name" value="Glyco_hydro_20b"/>
    <property type="match status" value="1"/>
</dbReference>
<dbReference type="InterPro" id="IPR015883">
    <property type="entry name" value="Glyco_hydro_20_cat"/>
</dbReference>
<dbReference type="EMBL" id="JADIMK010000090">
    <property type="protein sequence ID" value="MBO8456420.1"/>
    <property type="molecule type" value="Genomic_DNA"/>
</dbReference>
<evidence type="ECO:0000259" key="7">
    <source>
        <dbReference type="PROSITE" id="PS50022"/>
    </source>
</evidence>
<dbReference type="GO" id="GO:0030203">
    <property type="term" value="P:glycosaminoglycan metabolic process"/>
    <property type="evidence" value="ECO:0007669"/>
    <property type="project" value="TreeGrafter"/>
</dbReference>
<proteinExistence type="inferred from homology"/>
<evidence type="ECO:0000256" key="1">
    <source>
        <dbReference type="ARBA" id="ARBA00001231"/>
    </source>
</evidence>
<dbReference type="Gene3D" id="2.60.120.260">
    <property type="entry name" value="Galactose-binding domain-like"/>
    <property type="match status" value="2"/>
</dbReference>
<dbReference type="PANTHER" id="PTHR22600:SF57">
    <property type="entry name" value="BETA-N-ACETYLHEXOSAMINIDASE"/>
    <property type="match status" value="1"/>
</dbReference>
<comment type="catalytic activity">
    <reaction evidence="1">
        <text>Hydrolysis of terminal non-reducing N-acetyl-D-hexosamine residues in N-acetyl-beta-D-hexosaminides.</text>
        <dbReference type="EC" id="3.2.1.52"/>
    </reaction>
</comment>
<dbReference type="Pfam" id="PF13290">
    <property type="entry name" value="CHB_HEX_C_1"/>
    <property type="match status" value="1"/>
</dbReference>
<comment type="similarity">
    <text evidence="2">Belongs to the glycosyl hydrolase 20 family.</text>
</comment>
<evidence type="ECO:0000256" key="3">
    <source>
        <dbReference type="ARBA" id="ARBA00012663"/>
    </source>
</evidence>
<sequence>MIHDVESSRIAGLKFLLPVMLIFWCFSAGAQPSCWHTVPLPHEIVLEEDQAPFRLLSSTPVLYEGEGEDMLRNAAFLAGYIEEMFGFTPRIEAVSASSGQGSRKTSGDVAVQSPAILLRTDVEVKLPQEGYVIEASSDGVVVTAADPAGIFYGIQTLRKALYAASASEVDYACLPAAVVKDAPEFSYRGAHFDVSRHFFTVDQVKEYIDMMALHNMNRLHWHLTDDQGWRVEIDRYPKLTSVGSMREETLVGHLNDRPQVYDGKPYGGFYTKDQIRDIVRYAAERYVTIVPEIDLPGHMQAALAAYPELGCTGGPYKVWTKWGVSDDVLCAGKPEVLEFLDNVFLEIMDLFPSEYIHIGGDECPKTRWEACPLCQKKAAELGLTDDPSSTKEQKLQSYVMKHVAAFLKGYGRKVIGWDEILEGDAADGATVMSWRGESGGIRAARLGHDVVMTPNSYMYFDFCQGKDASREPLSIGGYIPVESVYMYSPVPKALKGKDRRHIIGVQANLWTEYITDFAHAQYMVLPRWAALAENQWNPSQDKDYKAFLDRLQYLVGLYGLLGYNYAGHVFGVEASFAPDYRKGAVMATLETMGQCPLRYTLDGSLPDTSSALYDGPVEIRRNAVLTAAAFRDGKAGEPVREEISFSLATARPVTLSAAPSERYTLDGAVMLTDGLKGGDVYGSGRWIGFEGIPMEAVIDLGEPKEISSVSLGVCVNTADGVFDARRIEVYVSDNGRRYTEVASEDYPAIASETRGVRRHFISFIPVKARYLKVRAEAEQSIPSWSWLSGSSAFLFVDEIEAGAALRADVPQVRYTGRVLRTEDGSVSYDWSGTYLTTVLKGERLDARIASEGECWFNVIVDGKPAGKFSIADTDTVVTLFPCSGDALCVRDVPCSSGEAQCEGCAPCGSRAGGSHTIMLQKRTEGEYGRATVKGFILPSGSTLSAEENIPSRHIEFIGNSLTCGYGTEGLDRDEPFKLSTENCNLTYATIIARYFDADYTLVSHSGQGAVRNYGDSLTVSSINMGDRMMRLFDADTVLVDKDSLHIPDLVVINLGTNDFSLPPFPSEEEFTEGYCRILEQIASLYGDVPVLCVCPPTTGDPLDRYLNAAKEKMGKDNIYVIILTKGLYNTTTDLGSSWHPNYSGQRKMAMGLIPYISTITGWEMPAGRCIR</sequence>
<dbReference type="InterPro" id="IPR000421">
    <property type="entry name" value="FA58C"/>
</dbReference>
<dbReference type="PRINTS" id="PR00738">
    <property type="entry name" value="GLHYDRLASE20"/>
</dbReference>
<dbReference type="InterPro" id="IPR017853">
    <property type="entry name" value="GH"/>
</dbReference>
<dbReference type="InterPro" id="IPR036514">
    <property type="entry name" value="SGNH_hydro_sf"/>
</dbReference>
<dbReference type="EC" id="3.2.1.52" evidence="3"/>
<dbReference type="InterPro" id="IPR059177">
    <property type="entry name" value="GH29D-like_dom"/>
</dbReference>
<comment type="caution">
    <text evidence="8">The sequence shown here is derived from an EMBL/GenBank/DDBJ whole genome shotgun (WGS) entry which is preliminary data.</text>
</comment>
<reference evidence="8" key="1">
    <citation type="submission" date="2020-10" db="EMBL/GenBank/DDBJ databases">
        <authorList>
            <person name="Gilroy R."/>
        </authorList>
    </citation>
    <scope>NUCLEOTIDE SEQUENCE</scope>
    <source>
        <strain evidence="8">B1-3475</strain>
    </source>
</reference>
<feature type="domain" description="F5/8 type C" evidence="7">
    <location>
        <begin position="640"/>
        <end position="773"/>
    </location>
</feature>
<dbReference type="InterPro" id="IPR040794">
    <property type="entry name" value="CE2_N"/>
</dbReference>
<organism evidence="8 9">
    <name type="scientific">Candidatus Cryptobacteroides intestinigallinarum</name>
    <dbReference type="NCBI Taxonomy" id="2840767"/>
    <lineage>
        <taxon>Bacteria</taxon>
        <taxon>Pseudomonadati</taxon>
        <taxon>Bacteroidota</taxon>
        <taxon>Bacteroidia</taxon>
        <taxon>Bacteroidales</taxon>
        <taxon>Candidatus Cryptobacteroides</taxon>
    </lineage>
</organism>
<dbReference type="InterPro" id="IPR025705">
    <property type="entry name" value="Beta_hexosaminidase_sua/sub"/>
</dbReference>
<reference evidence="8" key="2">
    <citation type="journal article" date="2021" name="PeerJ">
        <title>Extensive microbial diversity within the chicken gut microbiome revealed by metagenomics and culture.</title>
        <authorList>
            <person name="Gilroy R."/>
            <person name="Ravi A."/>
            <person name="Getino M."/>
            <person name="Pursley I."/>
            <person name="Horton D.L."/>
            <person name="Alikhan N.F."/>
            <person name="Baker D."/>
            <person name="Gharbi K."/>
            <person name="Hall N."/>
            <person name="Watson M."/>
            <person name="Adriaenssens E.M."/>
            <person name="Foster-Nyarko E."/>
            <person name="Jarju S."/>
            <person name="Secka A."/>
            <person name="Antonio M."/>
            <person name="Oren A."/>
            <person name="Chaudhuri R.R."/>
            <person name="La Ragione R."/>
            <person name="Hildebrand F."/>
            <person name="Pallen M.J."/>
        </authorList>
    </citation>
    <scope>NUCLEOTIDE SEQUENCE</scope>
    <source>
        <strain evidence="8">B1-3475</strain>
    </source>
</reference>
<dbReference type="PANTHER" id="PTHR22600">
    <property type="entry name" value="BETA-HEXOSAMINIDASE"/>
    <property type="match status" value="1"/>
</dbReference>
<dbReference type="SUPFAM" id="SSF49785">
    <property type="entry name" value="Galactose-binding domain-like"/>
    <property type="match status" value="1"/>
</dbReference>
<accession>A0A9D9HM84</accession>
<dbReference type="InterPro" id="IPR037461">
    <property type="entry name" value="CtCE2-like_dom"/>
</dbReference>
<dbReference type="InterPro" id="IPR008979">
    <property type="entry name" value="Galactose-bd-like_sf"/>
</dbReference>
<dbReference type="Pfam" id="PF17996">
    <property type="entry name" value="CE2_N"/>
    <property type="match status" value="1"/>
</dbReference>
<dbReference type="SUPFAM" id="SSF51445">
    <property type="entry name" value="(Trans)glycosidases"/>
    <property type="match status" value="1"/>
</dbReference>
<evidence type="ECO:0000313" key="8">
    <source>
        <dbReference type="EMBL" id="MBO8456420.1"/>
    </source>
</evidence>
<dbReference type="SUPFAM" id="SSF52266">
    <property type="entry name" value="SGNH hydrolase"/>
    <property type="match status" value="1"/>
</dbReference>
<dbReference type="GO" id="GO:0016020">
    <property type="term" value="C:membrane"/>
    <property type="evidence" value="ECO:0007669"/>
    <property type="project" value="TreeGrafter"/>
</dbReference>
<dbReference type="Proteomes" id="UP000823617">
    <property type="component" value="Unassembled WGS sequence"/>
</dbReference>
<protein>
    <recommendedName>
        <fullName evidence="3">beta-N-acetylhexosaminidase</fullName>
        <ecNumber evidence="3">3.2.1.52</ecNumber>
    </recommendedName>
</protein>
<evidence type="ECO:0000256" key="4">
    <source>
        <dbReference type="ARBA" id="ARBA00022801"/>
    </source>
</evidence>
<dbReference type="Gene3D" id="3.20.20.80">
    <property type="entry name" value="Glycosidases"/>
    <property type="match status" value="1"/>
</dbReference>